<evidence type="ECO:0000313" key="2">
    <source>
        <dbReference type="EMBL" id="KKU49625.1"/>
    </source>
</evidence>
<proteinExistence type="predicted"/>
<evidence type="ECO:0000313" key="3">
    <source>
        <dbReference type="Proteomes" id="UP000034873"/>
    </source>
</evidence>
<comment type="caution">
    <text evidence="2">The sequence shown here is derived from an EMBL/GenBank/DDBJ whole genome shotgun (WGS) entry which is preliminary data.</text>
</comment>
<evidence type="ECO:0000256" key="1">
    <source>
        <dbReference type="SAM" id="MobiDB-lite"/>
    </source>
</evidence>
<dbReference type="AlphaFoldDB" id="A0A0G1TW74"/>
<gene>
    <name evidence="2" type="ORF">UX73_C0031G0002</name>
</gene>
<dbReference type="STRING" id="1619122.UX73_C0031G0002"/>
<feature type="region of interest" description="Disordered" evidence="1">
    <location>
        <begin position="63"/>
        <end position="94"/>
    </location>
</feature>
<dbReference type="Proteomes" id="UP000034873">
    <property type="component" value="Unassembled WGS sequence"/>
</dbReference>
<feature type="region of interest" description="Disordered" evidence="1">
    <location>
        <begin position="1"/>
        <end position="33"/>
    </location>
</feature>
<feature type="compositionally biased region" description="Basic residues" evidence="1">
    <location>
        <begin position="80"/>
        <end position="94"/>
    </location>
</feature>
<protein>
    <submittedName>
        <fullName evidence="2">Uncharacterized protein</fullName>
    </submittedName>
</protein>
<name>A0A0G1TW74_UNCKA</name>
<accession>A0A0G1TW74</accession>
<dbReference type="EMBL" id="LCNH01000031">
    <property type="protein sequence ID" value="KKU49625.1"/>
    <property type="molecule type" value="Genomic_DNA"/>
</dbReference>
<organism evidence="2 3">
    <name type="scientific">candidate division WWE3 bacterium GW2011_GWC1_47_10</name>
    <dbReference type="NCBI Taxonomy" id="1619122"/>
    <lineage>
        <taxon>Bacteria</taxon>
        <taxon>Katanobacteria</taxon>
    </lineage>
</organism>
<reference evidence="2 3" key="1">
    <citation type="journal article" date="2015" name="Nature">
        <title>rRNA introns, odd ribosomes, and small enigmatic genomes across a large radiation of phyla.</title>
        <authorList>
            <person name="Brown C.T."/>
            <person name="Hug L.A."/>
            <person name="Thomas B.C."/>
            <person name="Sharon I."/>
            <person name="Castelle C.J."/>
            <person name="Singh A."/>
            <person name="Wilkins M.J."/>
            <person name="Williams K.H."/>
            <person name="Banfield J.F."/>
        </authorList>
    </citation>
    <scope>NUCLEOTIDE SEQUENCE [LARGE SCALE GENOMIC DNA]</scope>
</reference>
<sequence>MGVEPGQTRFDPEKDHNNNTGQKRNIGNIKVKQAQKGKIVKNAICSQPLRCVKQRTAKYTTHTNAYGKLLSPAHHQQDPKRRKRNYRQKYIRSR</sequence>